<reference evidence="17 18" key="1">
    <citation type="journal article" date="2013" name="Genome Biol.">
        <title>Genome of Acanthamoeba castellanii highlights extensive lateral gene transfer and early evolution of tyrosine kinase signaling.</title>
        <authorList>
            <person name="Clarke M."/>
            <person name="Lohan A.J."/>
            <person name="Liu B."/>
            <person name="Lagkouvardos I."/>
            <person name="Roy S."/>
            <person name="Zafar N."/>
            <person name="Bertelli C."/>
            <person name="Schilde C."/>
            <person name="Kianianmomeni A."/>
            <person name="Burglin T.R."/>
            <person name="Frech C."/>
            <person name="Turcotte B."/>
            <person name="Kopec K.O."/>
            <person name="Synnott J.M."/>
            <person name="Choo C."/>
            <person name="Paponov I."/>
            <person name="Finkler A."/>
            <person name="Soon Heng Tan C."/>
            <person name="Hutchins A.P."/>
            <person name="Weinmeier T."/>
            <person name="Rattei T."/>
            <person name="Chu J.S."/>
            <person name="Gimenez G."/>
            <person name="Irimia M."/>
            <person name="Rigden D.J."/>
            <person name="Fitzpatrick D.A."/>
            <person name="Lorenzo-Morales J."/>
            <person name="Bateman A."/>
            <person name="Chiu C.H."/>
            <person name="Tang P."/>
            <person name="Hegemann P."/>
            <person name="Fromm H."/>
            <person name="Raoult D."/>
            <person name="Greub G."/>
            <person name="Miranda-Saavedra D."/>
            <person name="Chen N."/>
            <person name="Nash P."/>
            <person name="Ginger M.L."/>
            <person name="Horn M."/>
            <person name="Schaap P."/>
            <person name="Caler L."/>
            <person name="Loftus B."/>
        </authorList>
    </citation>
    <scope>NUCLEOTIDE SEQUENCE [LARGE SCALE GENOMIC DNA]</scope>
    <source>
        <strain evidence="17 18">Neff</strain>
    </source>
</reference>
<dbReference type="RefSeq" id="XP_004341811.1">
    <property type="nucleotide sequence ID" value="XM_004341763.1"/>
</dbReference>
<keyword evidence="7" id="KW-0067">ATP-binding</keyword>
<dbReference type="CDD" id="cd18787">
    <property type="entry name" value="SF2_C_DEAD"/>
    <property type="match status" value="1"/>
</dbReference>
<feature type="domain" description="DEAD-box RNA helicase Q" evidence="16">
    <location>
        <begin position="475"/>
        <end position="503"/>
    </location>
</feature>
<feature type="compositionally biased region" description="Acidic residues" evidence="13">
    <location>
        <begin position="112"/>
        <end position="128"/>
    </location>
</feature>
<dbReference type="GeneID" id="14920549"/>
<dbReference type="Pfam" id="PF25430">
    <property type="entry name" value="DDX23"/>
    <property type="match status" value="1"/>
</dbReference>
<gene>
    <name evidence="17" type="ORF">ACA1_200160</name>
</gene>
<dbReference type="Proteomes" id="UP000011083">
    <property type="component" value="Unassembled WGS sequence"/>
</dbReference>
<dbReference type="CDD" id="cd17945">
    <property type="entry name" value="DEADc_DDX23"/>
    <property type="match status" value="1"/>
</dbReference>
<dbReference type="GO" id="GO:0005634">
    <property type="term" value="C:nucleus"/>
    <property type="evidence" value="ECO:0007669"/>
    <property type="project" value="UniProtKB-SubCell"/>
</dbReference>
<evidence type="ECO:0000256" key="10">
    <source>
        <dbReference type="ARBA" id="ARBA00037954"/>
    </source>
</evidence>
<dbReference type="GO" id="GO:0005524">
    <property type="term" value="F:ATP binding"/>
    <property type="evidence" value="ECO:0007669"/>
    <property type="project" value="UniProtKB-KW"/>
</dbReference>
<comment type="similarity">
    <text evidence="10">Belongs to the DEAD box helicase family. DDX23/PRP28 subfamily.</text>
</comment>
<organism evidence="17 18">
    <name type="scientific">Acanthamoeba castellanii (strain ATCC 30010 / Neff)</name>
    <dbReference type="NCBI Taxonomy" id="1257118"/>
    <lineage>
        <taxon>Eukaryota</taxon>
        <taxon>Amoebozoa</taxon>
        <taxon>Discosea</taxon>
        <taxon>Longamoebia</taxon>
        <taxon>Centramoebida</taxon>
        <taxon>Acanthamoebidae</taxon>
        <taxon>Acanthamoeba</taxon>
    </lineage>
</organism>
<dbReference type="EC" id="3.6.4.13" evidence="2"/>
<dbReference type="PANTHER" id="PTHR47958">
    <property type="entry name" value="ATP-DEPENDENT RNA HELICASE DBP3"/>
    <property type="match status" value="1"/>
</dbReference>
<dbReference type="PROSITE" id="PS51194">
    <property type="entry name" value="HELICASE_CTER"/>
    <property type="match status" value="1"/>
</dbReference>
<keyword evidence="9" id="KW-0539">Nucleus</keyword>
<keyword evidence="5" id="KW-0378">Hydrolase</keyword>
<evidence type="ECO:0000256" key="4">
    <source>
        <dbReference type="ARBA" id="ARBA00022741"/>
    </source>
</evidence>
<name>L8H2J1_ACACF</name>
<dbReference type="InterPro" id="IPR014014">
    <property type="entry name" value="RNA_helicase_DEAD_Q_motif"/>
</dbReference>
<dbReference type="InterPro" id="IPR014001">
    <property type="entry name" value="Helicase_ATP-bd"/>
</dbReference>
<evidence type="ECO:0000256" key="6">
    <source>
        <dbReference type="ARBA" id="ARBA00022806"/>
    </source>
</evidence>
<feature type="compositionally biased region" description="Basic and acidic residues" evidence="13">
    <location>
        <begin position="232"/>
        <end position="283"/>
    </location>
</feature>
<evidence type="ECO:0000256" key="12">
    <source>
        <dbReference type="PROSITE-ProRule" id="PRU00552"/>
    </source>
</evidence>
<feature type="compositionally biased region" description="Basic and acidic residues" evidence="13">
    <location>
        <begin position="1"/>
        <end position="91"/>
    </location>
</feature>
<dbReference type="OMA" id="ARDIKHM"/>
<evidence type="ECO:0000256" key="8">
    <source>
        <dbReference type="ARBA" id="ARBA00023187"/>
    </source>
</evidence>
<dbReference type="InterPro" id="IPR000629">
    <property type="entry name" value="RNA-helicase_DEAD-box_CS"/>
</dbReference>
<keyword evidence="18" id="KW-1185">Reference proteome</keyword>
<dbReference type="Gene3D" id="3.40.50.300">
    <property type="entry name" value="P-loop containing nucleotide triphosphate hydrolases"/>
    <property type="match status" value="2"/>
</dbReference>
<dbReference type="Pfam" id="PF00270">
    <property type="entry name" value="DEAD"/>
    <property type="match status" value="1"/>
</dbReference>
<dbReference type="SMART" id="SM00490">
    <property type="entry name" value="HELICc"/>
    <property type="match status" value="1"/>
</dbReference>
<dbReference type="STRING" id="1257118.L8H2J1"/>
<keyword evidence="4" id="KW-0547">Nucleotide-binding</keyword>
<dbReference type="SMART" id="SM00487">
    <property type="entry name" value="DEXDc"/>
    <property type="match status" value="1"/>
</dbReference>
<comment type="subcellular location">
    <subcellularLocation>
        <location evidence="1">Nucleus</location>
    </subcellularLocation>
</comment>
<feature type="domain" description="Helicase ATP-binding" evidence="14">
    <location>
        <begin position="506"/>
        <end position="710"/>
    </location>
</feature>
<evidence type="ECO:0000259" key="16">
    <source>
        <dbReference type="PROSITE" id="PS51195"/>
    </source>
</evidence>
<evidence type="ECO:0000256" key="13">
    <source>
        <dbReference type="SAM" id="MobiDB-lite"/>
    </source>
</evidence>
<dbReference type="GO" id="GO:0003676">
    <property type="term" value="F:nucleic acid binding"/>
    <property type="evidence" value="ECO:0007669"/>
    <property type="project" value="InterPro"/>
</dbReference>
<dbReference type="InterPro" id="IPR001650">
    <property type="entry name" value="Helicase_C-like"/>
</dbReference>
<dbReference type="InterPro" id="IPR057479">
    <property type="entry name" value="PRP28/DDX23-like_helical"/>
</dbReference>
<dbReference type="EMBL" id="KB007932">
    <property type="protein sequence ID" value="ELR19719.1"/>
    <property type="molecule type" value="Genomic_DNA"/>
</dbReference>
<dbReference type="Pfam" id="PF00271">
    <property type="entry name" value="Helicase_C"/>
    <property type="match status" value="1"/>
</dbReference>
<evidence type="ECO:0000313" key="18">
    <source>
        <dbReference type="Proteomes" id="UP000011083"/>
    </source>
</evidence>
<dbReference type="GO" id="GO:0008380">
    <property type="term" value="P:RNA splicing"/>
    <property type="evidence" value="ECO:0007669"/>
    <property type="project" value="UniProtKB-KW"/>
</dbReference>
<dbReference type="PROSITE" id="PS51192">
    <property type="entry name" value="HELICASE_ATP_BIND_1"/>
    <property type="match status" value="1"/>
</dbReference>
<evidence type="ECO:0000256" key="11">
    <source>
        <dbReference type="ARBA" id="ARBA00047984"/>
    </source>
</evidence>
<feature type="short sequence motif" description="Q motif" evidence="12">
    <location>
        <begin position="475"/>
        <end position="503"/>
    </location>
</feature>
<dbReference type="GO" id="GO:0016787">
    <property type="term" value="F:hydrolase activity"/>
    <property type="evidence" value="ECO:0007669"/>
    <property type="project" value="UniProtKB-KW"/>
</dbReference>
<dbReference type="OrthoDB" id="196131at2759"/>
<evidence type="ECO:0000313" key="17">
    <source>
        <dbReference type="EMBL" id="ELR19719.1"/>
    </source>
</evidence>
<feature type="compositionally biased region" description="Basic and acidic residues" evidence="13">
    <location>
        <begin position="144"/>
        <end position="161"/>
    </location>
</feature>
<feature type="compositionally biased region" description="Basic and acidic residues" evidence="13">
    <location>
        <begin position="170"/>
        <end position="216"/>
    </location>
</feature>
<dbReference type="InterPro" id="IPR027417">
    <property type="entry name" value="P-loop_NTPase"/>
</dbReference>
<dbReference type="PROSITE" id="PS00039">
    <property type="entry name" value="DEAD_ATP_HELICASE"/>
    <property type="match status" value="1"/>
</dbReference>
<dbReference type="VEuPathDB" id="AmoebaDB:ACA1_200160"/>
<proteinExistence type="inferred from homology"/>
<dbReference type="GO" id="GO:0006397">
    <property type="term" value="P:mRNA processing"/>
    <property type="evidence" value="ECO:0007669"/>
    <property type="project" value="UniProtKB-KW"/>
</dbReference>
<evidence type="ECO:0000256" key="7">
    <source>
        <dbReference type="ARBA" id="ARBA00022840"/>
    </source>
</evidence>
<dbReference type="InterPro" id="IPR011545">
    <property type="entry name" value="DEAD/DEAH_box_helicase_dom"/>
</dbReference>
<feature type="compositionally biased region" description="Basic and acidic residues" evidence="13">
    <location>
        <begin position="292"/>
        <end position="339"/>
    </location>
</feature>
<evidence type="ECO:0000259" key="14">
    <source>
        <dbReference type="PROSITE" id="PS51192"/>
    </source>
</evidence>
<feature type="domain" description="Helicase C-terminal" evidence="15">
    <location>
        <begin position="721"/>
        <end position="882"/>
    </location>
</feature>
<evidence type="ECO:0000256" key="2">
    <source>
        <dbReference type="ARBA" id="ARBA00012552"/>
    </source>
</evidence>
<comment type="catalytic activity">
    <reaction evidence="11">
        <text>ATP + H2O = ADP + phosphate + H(+)</text>
        <dbReference type="Rhea" id="RHEA:13065"/>
        <dbReference type="ChEBI" id="CHEBI:15377"/>
        <dbReference type="ChEBI" id="CHEBI:15378"/>
        <dbReference type="ChEBI" id="CHEBI:30616"/>
        <dbReference type="ChEBI" id="CHEBI:43474"/>
        <dbReference type="ChEBI" id="CHEBI:456216"/>
        <dbReference type="EC" id="3.6.4.13"/>
    </reaction>
</comment>
<evidence type="ECO:0000259" key="15">
    <source>
        <dbReference type="PROSITE" id="PS51194"/>
    </source>
</evidence>
<evidence type="ECO:0000256" key="9">
    <source>
        <dbReference type="ARBA" id="ARBA00023242"/>
    </source>
</evidence>
<protein>
    <recommendedName>
        <fullName evidence="2">RNA helicase</fullName>
        <ecNumber evidence="2">3.6.4.13</ecNumber>
    </recommendedName>
</protein>
<dbReference type="FunFam" id="3.40.50.300:FF:000322">
    <property type="entry name" value="probable ATP-dependent RNA helicase DDX23"/>
    <property type="match status" value="1"/>
</dbReference>
<dbReference type="PROSITE" id="PS51195">
    <property type="entry name" value="Q_MOTIF"/>
    <property type="match status" value="1"/>
</dbReference>
<feature type="region of interest" description="Disordered" evidence="13">
    <location>
        <begin position="1"/>
        <end position="339"/>
    </location>
</feature>
<evidence type="ECO:0000256" key="5">
    <source>
        <dbReference type="ARBA" id="ARBA00022801"/>
    </source>
</evidence>
<evidence type="ECO:0000256" key="1">
    <source>
        <dbReference type="ARBA" id="ARBA00004123"/>
    </source>
</evidence>
<keyword evidence="3" id="KW-0507">mRNA processing</keyword>
<dbReference type="GO" id="GO:0003724">
    <property type="term" value="F:RNA helicase activity"/>
    <property type="evidence" value="ECO:0007669"/>
    <property type="project" value="UniProtKB-EC"/>
</dbReference>
<sequence length="906" mass="102719">MSDRRRSDRDERDVRRSDRDDYRSDRDRDRDDYRSGSRSDRDRDRYVSDRDRDRSKRSRERDDGARGSRRDIDDQRDAKRRRDDDINDRGSRGSSYADAQHARAMGVTSAGADDDGMEVVQPTEEELEEARRVEALLQNSSGAHHREAKIAGIRPTEKLSARPEPVSIEELAKQRAQESAKPKFLSKEERQRLALERRAAQVKEKQEKTAEIRESRQQFFHQADDAPPAKPDLIDDRRGGGGRDRDRDRERDRDRDRDRSDRDRDRERDHWRDRRNDDLEKNRVGGGGGGSDRGRERADRDDRGGRGRDEAGDRPDRERDRRREELEKKENLTREESQELSEIKAHYLGLKKEKRKVVKPSEKFKFVFAWDLSEDTSRDHNPLYNQRLDVRPSFGRGFLAGIDQKQQLKAFEADKDHSRVARVERRLDESYLGRGDTGRHWSQKALGEMTQRDWRIFKEDHSISTKGGRVPVPMRNWGESKLPTVLLDAIESAGYKQPMPIQMQSIPIGLQGRDLIGLAETGSGKTCAFVLPMLVYISKLPPMTAENAADGPYALIMAPTRELALQIEQEAAKFASAMGFRTVAVVGGQSIEEQGFSLRRGAEILIATPGRLVDCLEQRYVVLNQCNYVVLDEADRMVDMGFEVQVTTILDAMPSSNLKSEDETTAEEQMAALQEEKPDHVYRTTVMFSATMPVAVERLARKYLRHPAVIQIGEVGKAGEKIEQRVEFVKGDNDKKNKLLNLLYSGIAPPIMVFVNQKKNCDILSRAINKAGFRSATLHSGKSQELREEAMDGFKAGTIDILVSTDVAGRGIDVKGVTHVINYDMAKSIADYTHRIGRTGRAGMKGVAVSFITNDDADLFYDLKQMLQASGNPVPNELAHHPAAKIKPGAAGTQGKTRRETVIYAP</sequence>
<keyword evidence="8" id="KW-0508">mRNA splicing</keyword>
<accession>L8H2J1</accession>
<dbReference type="SUPFAM" id="SSF52540">
    <property type="entry name" value="P-loop containing nucleoside triphosphate hydrolases"/>
    <property type="match status" value="1"/>
</dbReference>
<dbReference type="KEGG" id="acan:ACA1_200160"/>
<evidence type="ECO:0000256" key="3">
    <source>
        <dbReference type="ARBA" id="ARBA00022664"/>
    </source>
</evidence>
<dbReference type="AlphaFoldDB" id="L8H2J1"/>
<keyword evidence="6 17" id="KW-0347">Helicase</keyword>